<dbReference type="InterPro" id="IPR029063">
    <property type="entry name" value="SAM-dependent_MTases_sf"/>
</dbReference>
<dbReference type="AlphaFoldDB" id="A0A382WNA5"/>
<reference evidence="2" key="1">
    <citation type="submission" date="2018-05" db="EMBL/GenBank/DDBJ databases">
        <authorList>
            <person name="Lanie J.A."/>
            <person name="Ng W.-L."/>
            <person name="Kazmierczak K.M."/>
            <person name="Andrzejewski T.M."/>
            <person name="Davidsen T.M."/>
            <person name="Wayne K.J."/>
            <person name="Tettelin H."/>
            <person name="Glass J.I."/>
            <person name="Rusch D."/>
            <person name="Podicherti R."/>
            <person name="Tsui H.-C.T."/>
            <person name="Winkler M.E."/>
        </authorList>
    </citation>
    <scope>NUCLEOTIDE SEQUENCE</scope>
</reference>
<sequence length="214" mass="25136">LTNYKTINQKLESNYMKKIKKIFFKGPYFPSHDENRMKNEGDLAVAREDFLSNRFTNVDFLLKSRYNWMNRYLKDNMKIVEVGAGAGFSELYLNKKPLITDAVENPWVDKYIDATKMDFEDSSIDIIIASHTIHHFYNPAMFFFECIRVLKKGGKIIISEIHTAFFMRLLLTAMRHEGYSYDIDIFNLKSIVNDKRDLWSANCAVPEILFNNQN</sequence>
<organism evidence="2">
    <name type="scientific">marine metagenome</name>
    <dbReference type="NCBI Taxonomy" id="408172"/>
    <lineage>
        <taxon>unclassified sequences</taxon>
        <taxon>metagenomes</taxon>
        <taxon>ecological metagenomes</taxon>
    </lineage>
</organism>
<dbReference type="GO" id="GO:0008757">
    <property type="term" value="F:S-adenosylmethionine-dependent methyltransferase activity"/>
    <property type="evidence" value="ECO:0007669"/>
    <property type="project" value="InterPro"/>
</dbReference>
<dbReference type="Gene3D" id="3.40.50.150">
    <property type="entry name" value="Vaccinia Virus protein VP39"/>
    <property type="match status" value="1"/>
</dbReference>
<dbReference type="CDD" id="cd02440">
    <property type="entry name" value="AdoMet_MTases"/>
    <property type="match status" value="1"/>
</dbReference>
<name>A0A382WNA5_9ZZZZ</name>
<evidence type="ECO:0000259" key="1">
    <source>
        <dbReference type="Pfam" id="PF08241"/>
    </source>
</evidence>
<feature type="non-terminal residue" evidence="2">
    <location>
        <position position="1"/>
    </location>
</feature>
<dbReference type="SUPFAM" id="SSF53335">
    <property type="entry name" value="S-adenosyl-L-methionine-dependent methyltransferases"/>
    <property type="match status" value="1"/>
</dbReference>
<feature type="non-terminal residue" evidence="2">
    <location>
        <position position="214"/>
    </location>
</feature>
<gene>
    <name evidence="2" type="ORF">METZ01_LOCUS412709</name>
</gene>
<dbReference type="EMBL" id="UINC01160940">
    <property type="protein sequence ID" value="SVD59855.1"/>
    <property type="molecule type" value="Genomic_DNA"/>
</dbReference>
<dbReference type="PANTHER" id="PTHR43591">
    <property type="entry name" value="METHYLTRANSFERASE"/>
    <property type="match status" value="1"/>
</dbReference>
<evidence type="ECO:0000313" key="2">
    <source>
        <dbReference type="EMBL" id="SVD59855.1"/>
    </source>
</evidence>
<dbReference type="InterPro" id="IPR013216">
    <property type="entry name" value="Methyltransf_11"/>
</dbReference>
<proteinExistence type="predicted"/>
<feature type="domain" description="Methyltransferase type 11" evidence="1">
    <location>
        <begin position="113"/>
        <end position="158"/>
    </location>
</feature>
<dbReference type="Pfam" id="PF08241">
    <property type="entry name" value="Methyltransf_11"/>
    <property type="match status" value="1"/>
</dbReference>
<accession>A0A382WNA5</accession>
<protein>
    <recommendedName>
        <fullName evidence="1">Methyltransferase type 11 domain-containing protein</fullName>
    </recommendedName>
</protein>